<dbReference type="Pfam" id="PF07722">
    <property type="entry name" value="Peptidase_C26"/>
    <property type="match status" value="1"/>
</dbReference>
<protein>
    <submittedName>
        <fullName evidence="1">Putative glutamine amidotransferase</fullName>
    </submittedName>
</protein>
<name>A0A2P8I4Q4_SACCR</name>
<gene>
    <name evidence="1" type="ORF">B0I31_109231</name>
</gene>
<dbReference type="RefSeq" id="WP_106618140.1">
    <property type="nucleotide sequence ID" value="NZ_PYAX01000009.1"/>
</dbReference>
<dbReference type="GO" id="GO:0006598">
    <property type="term" value="P:polyamine catabolic process"/>
    <property type="evidence" value="ECO:0007669"/>
    <property type="project" value="TreeGrafter"/>
</dbReference>
<dbReference type="PANTHER" id="PTHR43235:SF1">
    <property type="entry name" value="GLUTAMINE AMIDOTRANSFERASE PB2B2.05-RELATED"/>
    <property type="match status" value="1"/>
</dbReference>
<sequence>MVSNGSRARPLIGVSTYLERVRFGVWDVEAAVLHRDYLDSVVRAGGNPVLLPPVGEWDADSVTFLDGLVLAGGADVDPALYGRPRDPRTGPARPERDAVELSLARAALKLDLPLLAVCRGMQVLNVALGGTLIQHVEGHNPAPAVFEHTGIAVAPGSALAGIVGLATTVFCHHHQALDVLGDGLRVVAGAPDGTVEAVELPGARFVLGVQSHPEADTEDDRLFAALVAATRDRGVK</sequence>
<proteinExistence type="predicted"/>
<dbReference type="GO" id="GO:0005829">
    <property type="term" value="C:cytosol"/>
    <property type="evidence" value="ECO:0007669"/>
    <property type="project" value="TreeGrafter"/>
</dbReference>
<keyword evidence="1" id="KW-0808">Transferase</keyword>
<dbReference type="Proteomes" id="UP000241118">
    <property type="component" value="Unassembled WGS sequence"/>
</dbReference>
<dbReference type="InterPro" id="IPR011697">
    <property type="entry name" value="Peptidase_C26"/>
</dbReference>
<reference evidence="1 2" key="1">
    <citation type="submission" date="2018-03" db="EMBL/GenBank/DDBJ databases">
        <title>Genomic Encyclopedia of Type Strains, Phase III (KMG-III): the genomes of soil and plant-associated and newly described type strains.</title>
        <authorList>
            <person name="Whitman W."/>
        </authorList>
    </citation>
    <scope>NUCLEOTIDE SEQUENCE [LARGE SCALE GENOMIC DNA]</scope>
    <source>
        <strain evidence="1 2">CGMCC 4.7097</strain>
    </source>
</reference>
<dbReference type="AlphaFoldDB" id="A0A2P8I4Q4"/>
<dbReference type="CDD" id="cd01745">
    <property type="entry name" value="GATase1_2"/>
    <property type="match status" value="1"/>
</dbReference>
<dbReference type="SUPFAM" id="SSF52317">
    <property type="entry name" value="Class I glutamine amidotransferase-like"/>
    <property type="match status" value="1"/>
</dbReference>
<dbReference type="EMBL" id="PYAX01000009">
    <property type="protein sequence ID" value="PSL53441.1"/>
    <property type="molecule type" value="Genomic_DNA"/>
</dbReference>
<dbReference type="PANTHER" id="PTHR43235">
    <property type="entry name" value="GLUTAMINE AMIDOTRANSFERASE PB2B2.05-RELATED"/>
    <property type="match status" value="1"/>
</dbReference>
<accession>A0A2P8I4Q4</accession>
<comment type="caution">
    <text evidence="1">The sequence shown here is derived from an EMBL/GenBank/DDBJ whole genome shotgun (WGS) entry which is preliminary data.</text>
</comment>
<dbReference type="GO" id="GO:0033969">
    <property type="term" value="F:gamma-glutamyl-gamma-aminobutyrate hydrolase activity"/>
    <property type="evidence" value="ECO:0007669"/>
    <property type="project" value="TreeGrafter"/>
</dbReference>
<evidence type="ECO:0000313" key="2">
    <source>
        <dbReference type="Proteomes" id="UP000241118"/>
    </source>
</evidence>
<dbReference type="GO" id="GO:0016740">
    <property type="term" value="F:transferase activity"/>
    <property type="evidence" value="ECO:0007669"/>
    <property type="project" value="UniProtKB-KW"/>
</dbReference>
<dbReference type="OrthoDB" id="9813383at2"/>
<evidence type="ECO:0000313" key="1">
    <source>
        <dbReference type="EMBL" id="PSL53441.1"/>
    </source>
</evidence>
<dbReference type="PROSITE" id="PS51273">
    <property type="entry name" value="GATASE_TYPE_1"/>
    <property type="match status" value="1"/>
</dbReference>
<dbReference type="InterPro" id="IPR044668">
    <property type="entry name" value="PuuD-like"/>
</dbReference>
<keyword evidence="1" id="KW-0315">Glutamine amidotransferase</keyword>
<dbReference type="Gene3D" id="3.40.50.880">
    <property type="match status" value="1"/>
</dbReference>
<organism evidence="1 2">
    <name type="scientific">Saccharothrix carnea</name>
    <dbReference type="NCBI Taxonomy" id="1280637"/>
    <lineage>
        <taxon>Bacteria</taxon>
        <taxon>Bacillati</taxon>
        <taxon>Actinomycetota</taxon>
        <taxon>Actinomycetes</taxon>
        <taxon>Pseudonocardiales</taxon>
        <taxon>Pseudonocardiaceae</taxon>
        <taxon>Saccharothrix</taxon>
    </lineage>
</organism>
<dbReference type="InterPro" id="IPR029062">
    <property type="entry name" value="Class_I_gatase-like"/>
</dbReference>
<keyword evidence="2" id="KW-1185">Reference proteome</keyword>